<keyword evidence="5" id="KW-0460">Magnesium</keyword>
<sequence>MLPTPRSDIKPNTADFEVVPLVKPTGFREYDARWWFGVPGHEKDPELNLLGVQALGQGMGTVFHEKWVAPKVVVGHDFRHYSQSIKYALMTGLAQAGCQVLDIGLALSPMTYFAQFALDAACCAMVTASHNENGWCGVKMGYDKPLTFGPDEMGRLKEIVLGNTPVMRSGGTISRVDNMRDAYLKSVTKGVEIKRPLKVVAACGNGTAGAFAPDALRAMGVEVIELDCDLDFTFPKYNANPEDAKMLHAMADAVKEHGADVALGFDGDGDRCGVVDNTGEEIFADKIGLMLARDLSKEYPGAKFVVDVKSTGLYKTDPVLKENGSEVDYFKTGHSYIKRRTTELEALAGFEKSGHFFFRPPIGLGYDDGLVAAAAVLQMLDRNPDKSLSDLHAELGTAFTSMTMSPHCDDELKYDVVEKAVAEYEGLKGTEILGRKVVDVNTVNGARVTLDDGSWVLVRASSNKPELVVVVESMQSKDDMKDLFHKEVKPRLAKFDAVGDYNQEV</sequence>
<accession>A0ABW1SAE8</accession>
<evidence type="ECO:0000256" key="5">
    <source>
        <dbReference type="ARBA" id="ARBA00022842"/>
    </source>
</evidence>
<keyword evidence="3" id="KW-0597">Phosphoprotein</keyword>
<reference evidence="12" key="1">
    <citation type="journal article" date="2019" name="Int. J. Syst. Evol. Microbiol.">
        <title>The Global Catalogue of Microorganisms (GCM) 10K type strain sequencing project: providing services to taxonomists for standard genome sequencing and annotation.</title>
        <authorList>
            <consortium name="The Broad Institute Genomics Platform"/>
            <consortium name="The Broad Institute Genome Sequencing Center for Infectious Disease"/>
            <person name="Wu L."/>
            <person name="Ma J."/>
        </authorList>
    </citation>
    <scope>NUCLEOTIDE SEQUENCE [LARGE SCALE GENOMIC DNA]</scope>
    <source>
        <strain evidence="12">CGMCC-1.15741</strain>
    </source>
</reference>
<dbReference type="Pfam" id="PF02880">
    <property type="entry name" value="PGM_PMM_III"/>
    <property type="match status" value="1"/>
</dbReference>
<comment type="similarity">
    <text evidence="2">Belongs to the phosphohexose mutase family.</text>
</comment>
<keyword evidence="4" id="KW-0479">Metal-binding</keyword>
<evidence type="ECO:0000259" key="7">
    <source>
        <dbReference type="Pfam" id="PF00408"/>
    </source>
</evidence>
<evidence type="ECO:0000256" key="4">
    <source>
        <dbReference type="ARBA" id="ARBA00022723"/>
    </source>
</evidence>
<evidence type="ECO:0000259" key="8">
    <source>
        <dbReference type="Pfam" id="PF02878"/>
    </source>
</evidence>
<dbReference type="InterPro" id="IPR005843">
    <property type="entry name" value="A-D-PHexomutase_C"/>
</dbReference>
<dbReference type="CDD" id="cd03089">
    <property type="entry name" value="PMM_PGM"/>
    <property type="match status" value="1"/>
</dbReference>
<evidence type="ECO:0000259" key="9">
    <source>
        <dbReference type="Pfam" id="PF02879"/>
    </source>
</evidence>
<keyword evidence="6" id="KW-0413">Isomerase</keyword>
<dbReference type="InterPro" id="IPR016055">
    <property type="entry name" value="A-D-PHexomutase_a/b/a-I/II/III"/>
</dbReference>
<name>A0ABW1SAE8_9PROT</name>
<evidence type="ECO:0000259" key="10">
    <source>
        <dbReference type="Pfam" id="PF02880"/>
    </source>
</evidence>
<dbReference type="Pfam" id="PF02878">
    <property type="entry name" value="PGM_PMM_I"/>
    <property type="match status" value="1"/>
</dbReference>
<evidence type="ECO:0000256" key="1">
    <source>
        <dbReference type="ARBA" id="ARBA00001946"/>
    </source>
</evidence>
<feature type="domain" description="Alpha-D-phosphohexomutase alpha/beta/alpha" evidence="10">
    <location>
        <begin position="285"/>
        <end position="395"/>
    </location>
</feature>
<evidence type="ECO:0000313" key="12">
    <source>
        <dbReference type="Proteomes" id="UP001596303"/>
    </source>
</evidence>
<dbReference type="PANTHER" id="PTHR43771:SF2">
    <property type="entry name" value="PHOSPHOMANNOMUTASE_PHOSPHOGLUCOMUTASE"/>
    <property type="match status" value="1"/>
</dbReference>
<dbReference type="InterPro" id="IPR005846">
    <property type="entry name" value="A-D-PHexomutase_a/b/a-III"/>
</dbReference>
<dbReference type="Gene3D" id="3.30.310.50">
    <property type="entry name" value="Alpha-D-phosphohexomutase, C-terminal domain"/>
    <property type="match status" value="1"/>
</dbReference>
<comment type="cofactor">
    <cofactor evidence="1">
        <name>Mg(2+)</name>
        <dbReference type="ChEBI" id="CHEBI:18420"/>
    </cofactor>
</comment>
<evidence type="ECO:0000256" key="3">
    <source>
        <dbReference type="ARBA" id="ARBA00022553"/>
    </source>
</evidence>
<evidence type="ECO:0000256" key="6">
    <source>
        <dbReference type="ARBA" id="ARBA00023235"/>
    </source>
</evidence>
<dbReference type="PANTHER" id="PTHR43771">
    <property type="entry name" value="PHOSPHOMANNOMUTASE"/>
    <property type="match status" value="1"/>
</dbReference>
<dbReference type="PRINTS" id="PR00509">
    <property type="entry name" value="PGMPMM"/>
</dbReference>
<protein>
    <submittedName>
        <fullName evidence="11">Phosphomannomutase/phosphoglucomutase</fullName>
    </submittedName>
</protein>
<gene>
    <name evidence="11" type="ORF">ACFQDM_10755</name>
</gene>
<dbReference type="Gene3D" id="3.40.120.10">
    <property type="entry name" value="Alpha-D-Glucose-1,6-Bisphosphate, subunit A, domain 3"/>
    <property type="match status" value="3"/>
</dbReference>
<organism evidence="11 12">
    <name type="scientific">Ponticaulis profundi</name>
    <dbReference type="NCBI Taxonomy" id="2665222"/>
    <lineage>
        <taxon>Bacteria</taxon>
        <taxon>Pseudomonadati</taxon>
        <taxon>Pseudomonadota</taxon>
        <taxon>Alphaproteobacteria</taxon>
        <taxon>Hyphomonadales</taxon>
        <taxon>Hyphomonadaceae</taxon>
        <taxon>Ponticaulis</taxon>
    </lineage>
</organism>
<dbReference type="EMBL" id="JBHSSW010000012">
    <property type="protein sequence ID" value="MFC6198565.1"/>
    <property type="molecule type" value="Genomic_DNA"/>
</dbReference>
<proteinExistence type="inferred from homology"/>
<dbReference type="SUPFAM" id="SSF55957">
    <property type="entry name" value="Phosphoglucomutase, C-terminal domain"/>
    <property type="match status" value="1"/>
</dbReference>
<dbReference type="InterPro" id="IPR036900">
    <property type="entry name" value="A-D-PHexomutase_C_sf"/>
</dbReference>
<dbReference type="SUPFAM" id="SSF53738">
    <property type="entry name" value="Phosphoglucomutase, first 3 domains"/>
    <property type="match status" value="3"/>
</dbReference>
<dbReference type="InterPro" id="IPR005841">
    <property type="entry name" value="Alpha-D-phosphohexomutase_SF"/>
</dbReference>
<keyword evidence="12" id="KW-1185">Reference proteome</keyword>
<dbReference type="InterPro" id="IPR005845">
    <property type="entry name" value="A-D-PHexomutase_a/b/a-II"/>
</dbReference>
<feature type="domain" description="Alpha-D-phosphohexomutase C-terminal" evidence="7">
    <location>
        <begin position="418"/>
        <end position="488"/>
    </location>
</feature>
<dbReference type="RefSeq" id="WP_377378881.1">
    <property type="nucleotide sequence ID" value="NZ_JBHSSW010000012.1"/>
</dbReference>
<dbReference type="InterPro" id="IPR005844">
    <property type="entry name" value="A-D-PHexomutase_a/b/a-I"/>
</dbReference>
<feature type="domain" description="Alpha-D-phosphohexomutase alpha/beta/alpha" evidence="8">
    <location>
        <begin position="43"/>
        <end position="160"/>
    </location>
</feature>
<dbReference type="Pfam" id="PF02879">
    <property type="entry name" value="PGM_PMM_II"/>
    <property type="match status" value="1"/>
</dbReference>
<evidence type="ECO:0000256" key="2">
    <source>
        <dbReference type="ARBA" id="ARBA00010231"/>
    </source>
</evidence>
<dbReference type="Proteomes" id="UP001596303">
    <property type="component" value="Unassembled WGS sequence"/>
</dbReference>
<comment type="caution">
    <text evidence="11">The sequence shown here is derived from an EMBL/GenBank/DDBJ whole genome shotgun (WGS) entry which is preliminary data.</text>
</comment>
<evidence type="ECO:0000313" key="11">
    <source>
        <dbReference type="EMBL" id="MFC6198565.1"/>
    </source>
</evidence>
<feature type="domain" description="Alpha-D-phosphohexomutase alpha/beta/alpha" evidence="9">
    <location>
        <begin position="182"/>
        <end position="279"/>
    </location>
</feature>
<dbReference type="Pfam" id="PF00408">
    <property type="entry name" value="PGM_PMM_IV"/>
    <property type="match status" value="1"/>
</dbReference>